<evidence type="ECO:0000313" key="1">
    <source>
        <dbReference type="EMBL" id="BAN46422.1"/>
    </source>
</evidence>
<dbReference type="Pfam" id="PF05534">
    <property type="entry name" value="HicB"/>
    <property type="match status" value="1"/>
</dbReference>
<accession>S6ACH4</accession>
<dbReference type="PATRIC" id="fig|1245471.3.peg.699"/>
<evidence type="ECO:0000313" key="2">
    <source>
        <dbReference type="Proteomes" id="UP000015503"/>
    </source>
</evidence>
<keyword evidence="2" id="KW-1185">Reference proteome</keyword>
<dbReference type="SUPFAM" id="SSF143100">
    <property type="entry name" value="TTHA1013/TTHA0281-like"/>
    <property type="match status" value="1"/>
</dbReference>
<dbReference type="HOGENOM" id="CLU_134927_1_1_6"/>
<dbReference type="InterPro" id="IPR008651">
    <property type="entry name" value="Uncharacterised_HicB"/>
</dbReference>
<dbReference type="InterPro" id="IPR035069">
    <property type="entry name" value="TTHA1013/TTHA0281-like"/>
</dbReference>
<dbReference type="InterPro" id="IPR010985">
    <property type="entry name" value="Ribbon_hlx_hlx"/>
</dbReference>
<dbReference type="STRING" id="1245471.PCA10_06900"/>
<dbReference type="GO" id="GO:0006355">
    <property type="term" value="P:regulation of DNA-templated transcription"/>
    <property type="evidence" value="ECO:0007669"/>
    <property type="project" value="InterPro"/>
</dbReference>
<protein>
    <submittedName>
        <fullName evidence="1">Putative toxin-antitoxin system antitoxin component</fullName>
    </submittedName>
</protein>
<dbReference type="eggNOG" id="COG4226">
    <property type="taxonomic scope" value="Bacteria"/>
</dbReference>
<name>S6ACH4_METRE</name>
<dbReference type="SUPFAM" id="SSF47598">
    <property type="entry name" value="Ribbon-helix-helix"/>
    <property type="match status" value="1"/>
</dbReference>
<dbReference type="KEGG" id="pre:PCA10_06900"/>
<dbReference type="AlphaFoldDB" id="S6ACH4"/>
<dbReference type="OrthoDB" id="5297106at2"/>
<reference evidence="1 2" key="1">
    <citation type="journal article" date="2013" name="Genome Announc.">
        <title>Complete Genome Sequence of the Carbazole Degrader Pseudomonas resinovorans Strain CA10 (NBRC 106553).</title>
        <authorList>
            <person name="Shintani M."/>
            <person name="Hosoyama A."/>
            <person name="Ohji S."/>
            <person name="Tsuchikane K."/>
            <person name="Takarada H."/>
            <person name="Yamazoe A."/>
            <person name="Fujita N."/>
            <person name="Nojiri H."/>
        </authorList>
    </citation>
    <scope>NUCLEOTIDE SEQUENCE [LARGE SCALE GENOMIC DNA]</scope>
    <source>
        <strain evidence="1 2">NBRC 106553</strain>
    </source>
</reference>
<proteinExistence type="predicted"/>
<dbReference type="EMBL" id="AP013068">
    <property type="protein sequence ID" value="BAN46422.1"/>
    <property type="molecule type" value="Genomic_DNA"/>
</dbReference>
<gene>
    <name evidence="1" type="ORF">PCA10_06900</name>
</gene>
<organism evidence="1 2">
    <name type="scientific">Metapseudomonas resinovorans NBRC 106553</name>
    <dbReference type="NCBI Taxonomy" id="1245471"/>
    <lineage>
        <taxon>Bacteria</taxon>
        <taxon>Pseudomonadati</taxon>
        <taxon>Pseudomonadota</taxon>
        <taxon>Gammaproteobacteria</taxon>
        <taxon>Pseudomonadales</taxon>
        <taxon>Pseudomonadaceae</taxon>
        <taxon>Metapseudomonas</taxon>
    </lineage>
</organism>
<sequence length="117" mass="12980">MNSMSYRGYTARIEFDERDDIFVGRLLGVRDIISFQGQSVTELRGQFQVAVDDYLEDCAERGISPEKPASGKVMLRIRPEVHAAATIAAQAMGKSLNQWADEVFEQAARRATGEVAP</sequence>
<dbReference type="RefSeq" id="WP_016490624.1">
    <property type="nucleotide sequence ID" value="NC_021499.1"/>
</dbReference>
<dbReference type="Proteomes" id="UP000015503">
    <property type="component" value="Chromosome"/>
</dbReference>